<dbReference type="AlphaFoldDB" id="A0A4C1XLR4"/>
<name>A0A4C1XLR4_EUMVA</name>
<dbReference type="EMBL" id="BGZK01000869">
    <property type="protein sequence ID" value="GBP63444.1"/>
    <property type="molecule type" value="Genomic_DNA"/>
</dbReference>
<evidence type="ECO:0000313" key="1">
    <source>
        <dbReference type="EMBL" id="GBP63444.1"/>
    </source>
</evidence>
<reference evidence="1 2" key="1">
    <citation type="journal article" date="2019" name="Commun. Biol.">
        <title>The bagworm genome reveals a unique fibroin gene that provides high tensile strength.</title>
        <authorList>
            <person name="Kono N."/>
            <person name="Nakamura H."/>
            <person name="Ohtoshi R."/>
            <person name="Tomita M."/>
            <person name="Numata K."/>
            <person name="Arakawa K."/>
        </authorList>
    </citation>
    <scope>NUCLEOTIDE SEQUENCE [LARGE SCALE GENOMIC DNA]</scope>
</reference>
<organism evidence="1 2">
    <name type="scientific">Eumeta variegata</name>
    <name type="common">Bagworm moth</name>
    <name type="synonym">Eumeta japonica</name>
    <dbReference type="NCBI Taxonomy" id="151549"/>
    <lineage>
        <taxon>Eukaryota</taxon>
        <taxon>Metazoa</taxon>
        <taxon>Ecdysozoa</taxon>
        <taxon>Arthropoda</taxon>
        <taxon>Hexapoda</taxon>
        <taxon>Insecta</taxon>
        <taxon>Pterygota</taxon>
        <taxon>Neoptera</taxon>
        <taxon>Endopterygota</taxon>
        <taxon>Lepidoptera</taxon>
        <taxon>Glossata</taxon>
        <taxon>Ditrysia</taxon>
        <taxon>Tineoidea</taxon>
        <taxon>Psychidae</taxon>
        <taxon>Oiketicinae</taxon>
        <taxon>Eumeta</taxon>
    </lineage>
</organism>
<evidence type="ECO:0000313" key="2">
    <source>
        <dbReference type="Proteomes" id="UP000299102"/>
    </source>
</evidence>
<keyword evidence="2" id="KW-1185">Reference proteome</keyword>
<protein>
    <submittedName>
        <fullName evidence="1">Uncharacterized protein</fullName>
    </submittedName>
</protein>
<comment type="caution">
    <text evidence="1">The sequence shown here is derived from an EMBL/GenBank/DDBJ whole genome shotgun (WGS) entry which is preliminary data.</text>
</comment>
<accession>A0A4C1XLR4</accession>
<proteinExistence type="predicted"/>
<gene>
    <name evidence="1" type="ORF">EVAR_35334_1</name>
</gene>
<dbReference type="Proteomes" id="UP000299102">
    <property type="component" value="Unassembled WGS sequence"/>
</dbReference>
<sequence>MKAILLKHSILITPNHAIVLRALLRRRGDVAAAGAIGRGSLAVRRVLVDGTRRDAQLFTVVRLVAVKNRCRARAGPRLQAIAQRGTDLKSALCRTLVVSLPHLTPIL</sequence>